<name>A0A5C3DR33_9BASI</name>
<feature type="chain" id="PRO_5022897718" evidence="2">
    <location>
        <begin position="22"/>
        <end position="296"/>
    </location>
</feature>
<feature type="signal peptide" evidence="2">
    <location>
        <begin position="1"/>
        <end position="21"/>
    </location>
</feature>
<evidence type="ECO:0000313" key="4">
    <source>
        <dbReference type="Proteomes" id="UP000324022"/>
    </source>
</evidence>
<accession>A0A5C3DR33</accession>
<evidence type="ECO:0000256" key="2">
    <source>
        <dbReference type="SAM" id="SignalP"/>
    </source>
</evidence>
<keyword evidence="2" id="KW-0732">Signal</keyword>
<sequence length="296" mass="30332">MKLVSTTLIPTLALASAFANALPSSLDRRQSSTSQGFYSPSTNGGSMLTGNTASGLGEPLNVIISSLSTPSVLTQTGFEEFTRSIYFSPGSCLNISQGGYQTANLGDGSGSVPQTNIMRYNYKQGDGGTCIESLKGGNHFRYWLQNGTAANSRAIFIAASVELNATLGHMIAPNGYDDGRDELVGNATQGTLKSPGGFEYTVTKESNTQLLSGVTASQINHGIGIDGVVDVLTIKVTKNGTIGAGRDGSASGSSSGGSVSTPQQSKAGKALWVDGKLVLGMSALAVGLSSGLMVLL</sequence>
<organism evidence="3 4">
    <name type="scientific">Ustilago trichophora</name>
    <dbReference type="NCBI Taxonomy" id="86804"/>
    <lineage>
        <taxon>Eukaryota</taxon>
        <taxon>Fungi</taxon>
        <taxon>Dikarya</taxon>
        <taxon>Basidiomycota</taxon>
        <taxon>Ustilaginomycotina</taxon>
        <taxon>Ustilaginomycetes</taxon>
        <taxon>Ustilaginales</taxon>
        <taxon>Ustilaginaceae</taxon>
        <taxon>Ustilago</taxon>
    </lineage>
</organism>
<dbReference type="EMBL" id="OOIN01000001">
    <property type="protein sequence ID" value="SPO19666.1"/>
    <property type="molecule type" value="Genomic_DNA"/>
</dbReference>
<protein>
    <submittedName>
        <fullName evidence="3">Uncharacterized protein</fullName>
    </submittedName>
</protein>
<gene>
    <name evidence="3" type="ORF">UTRI_00051_B</name>
</gene>
<feature type="region of interest" description="Disordered" evidence="1">
    <location>
        <begin position="245"/>
        <end position="265"/>
    </location>
</feature>
<evidence type="ECO:0000313" key="3">
    <source>
        <dbReference type="EMBL" id="SPO19666.1"/>
    </source>
</evidence>
<proteinExistence type="predicted"/>
<dbReference type="OrthoDB" id="2310204at2759"/>
<dbReference type="Proteomes" id="UP000324022">
    <property type="component" value="Unassembled WGS sequence"/>
</dbReference>
<feature type="compositionally biased region" description="Low complexity" evidence="1">
    <location>
        <begin position="247"/>
        <end position="258"/>
    </location>
</feature>
<keyword evidence="4" id="KW-1185">Reference proteome</keyword>
<reference evidence="3 4" key="1">
    <citation type="submission" date="2018-03" db="EMBL/GenBank/DDBJ databases">
        <authorList>
            <person name="Guldener U."/>
        </authorList>
    </citation>
    <scope>NUCLEOTIDE SEQUENCE [LARGE SCALE GENOMIC DNA]</scope>
    <source>
        <strain evidence="3 4">NBRC100155</strain>
    </source>
</reference>
<dbReference type="AlphaFoldDB" id="A0A5C3DR33"/>
<evidence type="ECO:0000256" key="1">
    <source>
        <dbReference type="SAM" id="MobiDB-lite"/>
    </source>
</evidence>